<evidence type="ECO:0000256" key="1">
    <source>
        <dbReference type="SAM" id="MobiDB-lite"/>
    </source>
</evidence>
<feature type="compositionally biased region" description="Pro residues" evidence="1">
    <location>
        <begin position="312"/>
        <end position="333"/>
    </location>
</feature>
<feature type="region of interest" description="Disordered" evidence="1">
    <location>
        <begin position="190"/>
        <end position="224"/>
    </location>
</feature>
<feature type="region of interest" description="Disordered" evidence="1">
    <location>
        <begin position="292"/>
        <end position="344"/>
    </location>
</feature>
<feature type="compositionally biased region" description="Low complexity" evidence="1">
    <location>
        <begin position="23"/>
        <end position="42"/>
    </location>
</feature>
<keyword evidence="2" id="KW-0812">Transmembrane</keyword>
<proteinExistence type="predicted"/>
<feature type="region of interest" description="Disordered" evidence="1">
    <location>
        <begin position="1"/>
        <end position="63"/>
    </location>
</feature>
<feature type="region of interest" description="Disordered" evidence="1">
    <location>
        <begin position="564"/>
        <end position="596"/>
    </location>
</feature>
<sequence>MNVFQFRTPLVPAKSSRPPPPGASVTTTTTSPATPNPSSTASPSPPPLPPPPPPPPILSSDIAPPKETEIKWTGEPNTTCVTSWWALFGSPEDSAQTDFDLEEALKDLNYSTILIESVEDAPGGVPISINFNPPITYTVQICGFGLGSTKMEAFIIQNVYNYSFPPPPTSSPPPHPPPLCPPVPAVPFTPLPPPAGPPRPPGKPKLPRSPPPPASPPPAPWWSGRRHLLQDLDESSPPDTMTVVRHKIYDVIVHTSWPPPPSPPNPHLPHPLVQIHLLHPPPHLSSLLLHLTAPSPPYSPQRPISSAHPEEPSAPPPLPGPPLPFPPPPPLPLPLRHHPAPAFSPTMLPPTLRYSHSEETSDGLDITSFFVVNTFKGTPEETCVRSPPCCNVAGLTVEDANYTVTLFSMPGGSNAEADELGPAATTNRLQWTFPSQEAAASADLCGFEVGTTFINSTIVMTSGSQTAVLTGYILMRHLRTLFDSAYGLRANATQIQRAFAGAPQPLTWSLLSSPAHGMHTSPGDLGHLSAKVAAVIQRMEMVTDEAASMYDPLLSMVESPTRGDSVLKNASEKSTSPIGVTENFDGEGKINNTAGSSLRDLHAVSSVFQVHRHRESKPEGEGQGFAEAQPQSAARSRTPHESELGVEAEVAGEGLPLSPAVNDEAAEQAPSNLQAVPWQLPQPQLNDHFAAKARFSLSPLGASDAKKTRPPARGAPPSTEHTRQRIRHLSPDGPPQAAPGTMCAAPSLGSMASPVETRWKPVSCHVGAGLHAGVSRHVGTGPHAGSEGNPRAPLGRSTTLHLRESNRGPVCPPWMLQLKQFNGSSRLAPLHQIAHAKAAAARVAGWLTPAQCREVQLKGRAAQLTWHEELLSARAEGQRGGAHGAASDESDSFAVESEELFGVVPRASTYERSSTFFADVTKVAKSPAIRLARRLGGMNSRSRYRRIVIRLWAFARVVWLWRRLQEPQRLARMTRVLGLPRSVLQTALPFADMRPDHAPRKKRRGQVWEKMPTKWMSPQEDSMAKETEVQPLTRTLGTALVLAYLDRHRLVDKEFLKMQLELARLCLWDTHPRMGFLTYFVLMSELLAWPTSMDVQHAAVWNLRFLQEMDGGFTPGTALGNALLGKMAPRESELPEWYAGLKGTPPNVAEQLRSVQLGNMNPLGSVPAQRAWAAMCAATTVSQLPCACSFASPCMAPSAFQQRCSPVAEAAVSFTAESHNQIFGGTWSDRTRMSGRRNLLSRASETASSDPALMLSAIWNRADKFMHAVQQVASSVGSKYPDNLERMDAAASNVGHTQHWVFQRPLWRERLQAAGHRHPWAGVWLAWKDGGSTAYAASQRALALASSWVLMHACASFAYYHRGLRVCREFVTFLGCDVSLDSERPAFQVCLGAGSCEELFSRHLCDTHGTCPNGFVPTLLTGTNWQFAAILALALSPLAVLVRDVPAGLVALPAAAPGAVKAWHAPLGWLLVYSRKMAEQVRAFRAQWRFLWLVKVQGRSPWAVFQELEIDAAQAYPAEEEIRKHWLPTEMPSWCDVAFLLWALVIIAISMCLLVHFAPWINYLSGCSGERWVLITLLFAVSMDGMVISPLASILALSLYHLVACKHHKLRSMHRKDGGSGINAKLIFHRAR</sequence>
<name>A0AAE0FNB6_9CHLO</name>
<feature type="transmembrane region" description="Helical" evidence="2">
    <location>
        <begin position="1539"/>
        <end position="1561"/>
    </location>
</feature>
<evidence type="ECO:0000313" key="4">
    <source>
        <dbReference type="Proteomes" id="UP001190700"/>
    </source>
</evidence>
<keyword evidence="4" id="KW-1185">Reference proteome</keyword>
<dbReference type="EMBL" id="LGRX02015829">
    <property type="protein sequence ID" value="KAK3262976.1"/>
    <property type="molecule type" value="Genomic_DNA"/>
</dbReference>
<keyword evidence="2" id="KW-1133">Transmembrane helix</keyword>
<accession>A0AAE0FNB6</accession>
<feature type="compositionally biased region" description="Pro residues" evidence="1">
    <location>
        <begin position="43"/>
        <end position="57"/>
    </location>
</feature>
<organism evidence="3 4">
    <name type="scientific">Cymbomonas tetramitiformis</name>
    <dbReference type="NCBI Taxonomy" id="36881"/>
    <lineage>
        <taxon>Eukaryota</taxon>
        <taxon>Viridiplantae</taxon>
        <taxon>Chlorophyta</taxon>
        <taxon>Pyramimonadophyceae</taxon>
        <taxon>Pyramimonadales</taxon>
        <taxon>Pyramimonadaceae</taxon>
        <taxon>Cymbomonas</taxon>
    </lineage>
</organism>
<evidence type="ECO:0000313" key="3">
    <source>
        <dbReference type="EMBL" id="KAK3262976.1"/>
    </source>
</evidence>
<keyword evidence="2" id="KW-0472">Membrane</keyword>
<protein>
    <submittedName>
        <fullName evidence="3">Uncharacterized protein</fullName>
    </submittedName>
</protein>
<feature type="region of interest" description="Disordered" evidence="1">
    <location>
        <begin position="699"/>
        <end position="739"/>
    </location>
</feature>
<dbReference type="Proteomes" id="UP001190700">
    <property type="component" value="Unassembled WGS sequence"/>
</dbReference>
<feature type="transmembrane region" description="Helical" evidence="2">
    <location>
        <begin position="1573"/>
        <end position="1603"/>
    </location>
</feature>
<feature type="compositionally biased region" description="Pro residues" evidence="1">
    <location>
        <begin position="190"/>
        <end position="220"/>
    </location>
</feature>
<gene>
    <name evidence="3" type="ORF">CYMTET_28196</name>
</gene>
<evidence type="ECO:0000256" key="2">
    <source>
        <dbReference type="SAM" id="Phobius"/>
    </source>
</evidence>
<feature type="region of interest" description="Disordered" evidence="1">
    <location>
        <begin position="609"/>
        <end position="646"/>
    </location>
</feature>
<comment type="caution">
    <text evidence="3">The sequence shown here is derived from an EMBL/GenBank/DDBJ whole genome shotgun (WGS) entry which is preliminary data.</text>
</comment>
<reference evidence="3 4" key="1">
    <citation type="journal article" date="2015" name="Genome Biol. Evol.">
        <title>Comparative Genomics of a Bacterivorous Green Alga Reveals Evolutionary Causalities and Consequences of Phago-Mixotrophic Mode of Nutrition.</title>
        <authorList>
            <person name="Burns J.A."/>
            <person name="Paasch A."/>
            <person name="Narechania A."/>
            <person name="Kim E."/>
        </authorList>
    </citation>
    <scope>NUCLEOTIDE SEQUENCE [LARGE SCALE GENOMIC DNA]</scope>
    <source>
        <strain evidence="3 4">PLY_AMNH</strain>
    </source>
</reference>